<sequence>MIDLWYGFFVGRCFSLFQIPPFFVPSHLASLAPLPLLSLPASTVHDEQIWLASRSEEVSSSPLRYMDKKL</sequence>
<comment type="caution">
    <text evidence="1">The sequence shown here is derived from an EMBL/GenBank/DDBJ whole genome shotgun (WGS) entry which is preliminary data.</text>
</comment>
<dbReference type="Proteomes" id="UP001054252">
    <property type="component" value="Unassembled WGS sequence"/>
</dbReference>
<dbReference type="EMBL" id="BPVZ01001222">
    <property type="protein sequence ID" value="GKV53276.1"/>
    <property type="molecule type" value="Genomic_DNA"/>
</dbReference>
<protein>
    <submittedName>
        <fullName evidence="1">Uncharacterized protein</fullName>
    </submittedName>
</protein>
<evidence type="ECO:0000313" key="2">
    <source>
        <dbReference type="Proteomes" id="UP001054252"/>
    </source>
</evidence>
<keyword evidence="2" id="KW-1185">Reference proteome</keyword>
<gene>
    <name evidence="1" type="ORF">SLEP1_g59811</name>
</gene>
<name>A0AAV5MTF4_9ROSI</name>
<organism evidence="1 2">
    <name type="scientific">Rubroshorea leprosula</name>
    <dbReference type="NCBI Taxonomy" id="152421"/>
    <lineage>
        <taxon>Eukaryota</taxon>
        <taxon>Viridiplantae</taxon>
        <taxon>Streptophyta</taxon>
        <taxon>Embryophyta</taxon>
        <taxon>Tracheophyta</taxon>
        <taxon>Spermatophyta</taxon>
        <taxon>Magnoliopsida</taxon>
        <taxon>eudicotyledons</taxon>
        <taxon>Gunneridae</taxon>
        <taxon>Pentapetalae</taxon>
        <taxon>rosids</taxon>
        <taxon>malvids</taxon>
        <taxon>Malvales</taxon>
        <taxon>Dipterocarpaceae</taxon>
        <taxon>Rubroshorea</taxon>
    </lineage>
</organism>
<reference evidence="1 2" key="1">
    <citation type="journal article" date="2021" name="Commun. Biol.">
        <title>The genome of Shorea leprosula (Dipterocarpaceae) highlights the ecological relevance of drought in aseasonal tropical rainforests.</title>
        <authorList>
            <person name="Ng K.K.S."/>
            <person name="Kobayashi M.J."/>
            <person name="Fawcett J.A."/>
            <person name="Hatakeyama M."/>
            <person name="Paape T."/>
            <person name="Ng C.H."/>
            <person name="Ang C.C."/>
            <person name="Tnah L.H."/>
            <person name="Lee C.T."/>
            <person name="Nishiyama T."/>
            <person name="Sese J."/>
            <person name="O'Brien M.J."/>
            <person name="Copetti D."/>
            <person name="Mohd Noor M.I."/>
            <person name="Ong R.C."/>
            <person name="Putra M."/>
            <person name="Sireger I.Z."/>
            <person name="Indrioko S."/>
            <person name="Kosugi Y."/>
            <person name="Izuno A."/>
            <person name="Isagi Y."/>
            <person name="Lee S.L."/>
            <person name="Shimizu K.K."/>
        </authorList>
    </citation>
    <scope>NUCLEOTIDE SEQUENCE [LARGE SCALE GENOMIC DNA]</scope>
    <source>
        <strain evidence="1">214</strain>
    </source>
</reference>
<accession>A0AAV5MTF4</accession>
<proteinExistence type="predicted"/>
<evidence type="ECO:0000313" key="1">
    <source>
        <dbReference type="EMBL" id="GKV53276.1"/>
    </source>
</evidence>
<dbReference type="AlphaFoldDB" id="A0AAV5MTF4"/>